<sequence>MQVATLFRESATLLGASSLDPPQTHHHQSMHPQQQQQQQQQQLQHPADLHLAHHMQHHYKLVEEQWPWIIKLSTVLAERLKRRNGEQSSGRWRKRAIAVVVAVAVSAQEQLKDTKVNGAPRGRRTCFGVDNTAKIW</sequence>
<accession>A0A0N0U5D6</accession>
<evidence type="ECO:0000313" key="2">
    <source>
        <dbReference type="EMBL" id="KOX74008.1"/>
    </source>
</evidence>
<name>A0A0N0U5D6_9HYME</name>
<feature type="compositionally biased region" description="Low complexity" evidence="1">
    <location>
        <begin position="30"/>
        <end position="46"/>
    </location>
</feature>
<dbReference type="EMBL" id="KQ435794">
    <property type="protein sequence ID" value="KOX74008.1"/>
    <property type="molecule type" value="Genomic_DNA"/>
</dbReference>
<protein>
    <submittedName>
        <fullName evidence="2">Uncharacterized protein</fullName>
    </submittedName>
</protein>
<evidence type="ECO:0000313" key="3">
    <source>
        <dbReference type="Proteomes" id="UP000053105"/>
    </source>
</evidence>
<gene>
    <name evidence="2" type="ORF">WN51_14088</name>
</gene>
<reference evidence="2 3" key="1">
    <citation type="submission" date="2015-07" db="EMBL/GenBank/DDBJ databases">
        <title>The genome of Melipona quadrifasciata.</title>
        <authorList>
            <person name="Pan H."/>
            <person name="Kapheim K."/>
        </authorList>
    </citation>
    <scope>NUCLEOTIDE SEQUENCE [LARGE SCALE GENOMIC DNA]</scope>
    <source>
        <strain evidence="2">0111107301</strain>
        <tissue evidence="2">Whole body</tissue>
    </source>
</reference>
<feature type="region of interest" description="Disordered" evidence="1">
    <location>
        <begin position="16"/>
        <end position="46"/>
    </location>
</feature>
<evidence type="ECO:0000256" key="1">
    <source>
        <dbReference type="SAM" id="MobiDB-lite"/>
    </source>
</evidence>
<dbReference type="OrthoDB" id="7635558at2759"/>
<dbReference type="Proteomes" id="UP000053105">
    <property type="component" value="Unassembled WGS sequence"/>
</dbReference>
<dbReference type="AlphaFoldDB" id="A0A0N0U5D6"/>
<keyword evidence="3" id="KW-1185">Reference proteome</keyword>
<proteinExistence type="predicted"/>
<organism evidence="2 3">
    <name type="scientific">Melipona quadrifasciata</name>
    <dbReference type="NCBI Taxonomy" id="166423"/>
    <lineage>
        <taxon>Eukaryota</taxon>
        <taxon>Metazoa</taxon>
        <taxon>Ecdysozoa</taxon>
        <taxon>Arthropoda</taxon>
        <taxon>Hexapoda</taxon>
        <taxon>Insecta</taxon>
        <taxon>Pterygota</taxon>
        <taxon>Neoptera</taxon>
        <taxon>Endopterygota</taxon>
        <taxon>Hymenoptera</taxon>
        <taxon>Apocrita</taxon>
        <taxon>Aculeata</taxon>
        <taxon>Apoidea</taxon>
        <taxon>Anthophila</taxon>
        <taxon>Apidae</taxon>
        <taxon>Melipona</taxon>
    </lineage>
</organism>